<reference evidence="3" key="1">
    <citation type="submission" date="2020-06" db="EMBL/GenBank/DDBJ databases">
        <title>Insight into the genomes of haloalkaliphilic bacilli from Kenyan soda lakes.</title>
        <authorList>
            <person name="Mwirichia R."/>
            <person name="Villamizar G.C."/>
            <person name="Poehlein A."/>
            <person name="Mugweru J."/>
            <person name="Kipnyargis A."/>
            <person name="Kiplimo D."/>
            <person name="Orwa P."/>
            <person name="Daniel R."/>
        </authorList>
    </citation>
    <scope>NUCLEOTIDE SEQUENCE</scope>
    <source>
        <strain evidence="3">B1096_S55</strain>
    </source>
</reference>
<dbReference type="AlphaFoldDB" id="A0A9Q4AZ94"/>
<proteinExistence type="predicted"/>
<evidence type="ECO:0000313" key="3">
    <source>
        <dbReference type="EMBL" id="MCR6095394.1"/>
    </source>
</evidence>
<dbReference type="Proteomes" id="UP001057753">
    <property type="component" value="Unassembled WGS sequence"/>
</dbReference>
<feature type="compositionally biased region" description="Low complexity" evidence="1">
    <location>
        <begin position="53"/>
        <end position="64"/>
    </location>
</feature>
<feature type="compositionally biased region" description="Polar residues" evidence="1">
    <location>
        <begin position="32"/>
        <end position="48"/>
    </location>
</feature>
<sequence length="250" mass="28673">MERNKLIILIAGSVILVILLFLLIVLERAENTENSGPSTSGDNTGTELESSDTDSNTGTSNNISESAIDDSVLIESDEELRQYAQEAISNTSFNKQAEELTQETLYDHALLYQRYTFLFEDQAAEEGSAEDDARWMSLEIKAWYDLAQEKYGFSYEPEDLAAFVENDSDTEEETSTRLLLEELASINDNLYYRQLEFHYLRPYIWATIKDDVAKENGEDPDDDLTYLYYDIDQQVMEKLMESHPELIDTN</sequence>
<feature type="region of interest" description="Disordered" evidence="1">
    <location>
        <begin position="32"/>
        <end position="68"/>
    </location>
</feature>
<comment type="caution">
    <text evidence="3">The sequence shown here is derived from an EMBL/GenBank/DDBJ whole genome shotgun (WGS) entry which is preliminary data.</text>
</comment>
<name>A0A9Q4AZ94_SALAG</name>
<gene>
    <name evidence="3" type="ORF">HXA33_02450</name>
</gene>
<keyword evidence="2" id="KW-0812">Transmembrane</keyword>
<organism evidence="3 4">
    <name type="scientific">Salipaludibacillus agaradhaerens</name>
    <name type="common">Bacillus agaradhaerens</name>
    <dbReference type="NCBI Taxonomy" id="76935"/>
    <lineage>
        <taxon>Bacteria</taxon>
        <taxon>Bacillati</taxon>
        <taxon>Bacillota</taxon>
        <taxon>Bacilli</taxon>
        <taxon>Bacillales</taxon>
        <taxon>Bacillaceae</taxon>
    </lineage>
</organism>
<dbReference type="RefSeq" id="WP_257820120.1">
    <property type="nucleotide sequence ID" value="NZ_JABXYM010000001.1"/>
</dbReference>
<dbReference type="EMBL" id="JABXYM010000001">
    <property type="protein sequence ID" value="MCR6095394.1"/>
    <property type="molecule type" value="Genomic_DNA"/>
</dbReference>
<keyword evidence="2" id="KW-1133">Transmembrane helix</keyword>
<protein>
    <submittedName>
        <fullName evidence="3">Uncharacterized protein</fullName>
    </submittedName>
</protein>
<evidence type="ECO:0000256" key="1">
    <source>
        <dbReference type="SAM" id="MobiDB-lite"/>
    </source>
</evidence>
<keyword evidence="4" id="KW-1185">Reference proteome</keyword>
<evidence type="ECO:0000313" key="4">
    <source>
        <dbReference type="Proteomes" id="UP001057753"/>
    </source>
</evidence>
<keyword evidence="2" id="KW-0472">Membrane</keyword>
<evidence type="ECO:0000256" key="2">
    <source>
        <dbReference type="SAM" id="Phobius"/>
    </source>
</evidence>
<feature type="transmembrane region" description="Helical" evidence="2">
    <location>
        <begin position="6"/>
        <end position="26"/>
    </location>
</feature>
<accession>A0A9Q4AZ94</accession>